<feature type="region of interest" description="Disordered" evidence="2">
    <location>
        <begin position="181"/>
        <end position="209"/>
    </location>
</feature>
<feature type="compositionally biased region" description="Basic and acidic residues" evidence="2">
    <location>
        <begin position="262"/>
        <end position="273"/>
    </location>
</feature>
<organism evidence="3 4">
    <name type="scientific">Toxoplasma gondii GAB2-2007-GAL-DOM2</name>
    <dbReference type="NCBI Taxonomy" id="1130820"/>
    <lineage>
        <taxon>Eukaryota</taxon>
        <taxon>Sar</taxon>
        <taxon>Alveolata</taxon>
        <taxon>Apicomplexa</taxon>
        <taxon>Conoidasida</taxon>
        <taxon>Coccidia</taxon>
        <taxon>Eucoccidiorida</taxon>
        <taxon>Eimeriorina</taxon>
        <taxon>Sarcocystidae</taxon>
        <taxon>Toxoplasma</taxon>
    </lineage>
</organism>
<feature type="region of interest" description="Disordered" evidence="2">
    <location>
        <begin position="1"/>
        <end position="23"/>
    </location>
</feature>
<dbReference type="EMBL" id="AHZU02000715">
    <property type="protein sequence ID" value="KFG41116.1"/>
    <property type="molecule type" value="Genomic_DNA"/>
</dbReference>
<name>A0A086K9P8_TOXGO</name>
<evidence type="ECO:0000313" key="3">
    <source>
        <dbReference type="EMBL" id="KFG41116.1"/>
    </source>
</evidence>
<feature type="region of interest" description="Disordered" evidence="2">
    <location>
        <begin position="101"/>
        <end position="164"/>
    </location>
</feature>
<keyword evidence="1" id="KW-0175">Coiled coil</keyword>
<dbReference type="OrthoDB" id="332622at2759"/>
<feature type="compositionally biased region" description="Low complexity" evidence="2">
    <location>
        <begin position="284"/>
        <end position="303"/>
    </location>
</feature>
<feature type="compositionally biased region" description="Basic and acidic residues" evidence="2">
    <location>
        <begin position="119"/>
        <end position="161"/>
    </location>
</feature>
<feature type="coiled-coil region" evidence="1">
    <location>
        <begin position="323"/>
        <end position="353"/>
    </location>
</feature>
<feature type="region of interest" description="Disordered" evidence="2">
    <location>
        <begin position="262"/>
        <end position="303"/>
    </location>
</feature>
<proteinExistence type="predicted"/>
<reference evidence="3 4" key="1">
    <citation type="submission" date="2014-02" db="EMBL/GenBank/DDBJ databases">
        <authorList>
            <person name="Sibley D."/>
            <person name="Venepally P."/>
            <person name="Karamycheva S."/>
            <person name="Hadjithomas M."/>
            <person name="Khan A."/>
            <person name="Brunk B."/>
            <person name="Roos D."/>
            <person name="Caler E."/>
            <person name="Lorenzi H."/>
        </authorList>
    </citation>
    <scope>NUCLEOTIDE SEQUENCE [LARGE SCALE GENOMIC DNA]</scope>
    <source>
        <strain evidence="3 4">GAB2-2007-GAL-DOM2</strain>
    </source>
</reference>
<evidence type="ECO:0000256" key="2">
    <source>
        <dbReference type="SAM" id="MobiDB-lite"/>
    </source>
</evidence>
<dbReference type="Proteomes" id="UP000028837">
    <property type="component" value="Unassembled WGS sequence"/>
</dbReference>
<evidence type="ECO:0000313" key="4">
    <source>
        <dbReference type="Proteomes" id="UP000028837"/>
    </source>
</evidence>
<dbReference type="AlphaFoldDB" id="A0A086K9P8"/>
<feature type="compositionally biased region" description="Basic and acidic residues" evidence="2">
    <location>
        <begin position="190"/>
        <end position="206"/>
    </location>
</feature>
<comment type="caution">
    <text evidence="3">The sequence shown here is derived from an EMBL/GenBank/DDBJ whole genome shotgun (WGS) entry which is preliminary data.</text>
</comment>
<protein>
    <submittedName>
        <fullName evidence="3">Uncharacterized protein</fullName>
    </submittedName>
</protein>
<sequence>MEAPSEVDSPSSRPASSASSPVSAADAGASCLSASGGDVALDDSLYSWDVKEMRYMSISAFFKASLHCFVSVFSSHVRSASALPLPSSLRAYSVLDEALQRASENEEEDRHRQANSGSRDSRSRDSPHKNERFASDWRDVEGGRHLTETDEKKEGEPKECGGDAGVLVPLQRHFSGLLQSLSWPYGGDQQHGEADTEHSQKSRDNDPLGDVIPVQQLALVDAGVYVRPNLSELLAGLNDDNQMQNLLNRCKAIDEELARLEQTSEKKQGDSGRQRASTLPLAPSPGSLQSHPLSSSSSLSSSPSSLSSSLSVLGTSEASRFRAAAVSAERAQLRAERRRLEARQEQLRSLASDLWGLCGLDIQRDRVSLEDFLALFCSNLQSRSQVREAETLFRLCQRTGSPDLSFEDMLLGLPTRAYEVIFVVREMKKKSRQSFRYFWI</sequence>
<evidence type="ECO:0000256" key="1">
    <source>
        <dbReference type="SAM" id="Coils"/>
    </source>
</evidence>
<dbReference type="VEuPathDB" id="ToxoDB:TGDOM2_201740"/>
<gene>
    <name evidence="3" type="ORF">TGDOM2_201740</name>
</gene>
<accession>A0A086K9P8</accession>
<feature type="compositionally biased region" description="Low complexity" evidence="2">
    <location>
        <begin position="9"/>
        <end position="23"/>
    </location>
</feature>